<dbReference type="OrthoDB" id="2417886at2"/>
<accession>A0A2S5GE97</accession>
<dbReference type="Gene3D" id="1.20.120.1450">
    <property type="match status" value="1"/>
</dbReference>
<dbReference type="Proteomes" id="UP000239047">
    <property type="component" value="Unassembled WGS sequence"/>
</dbReference>
<dbReference type="Pfam" id="PF07307">
    <property type="entry name" value="HEPPP_synt_1"/>
    <property type="match status" value="1"/>
</dbReference>
<gene>
    <name evidence="1" type="ORF">C4B60_04165</name>
</gene>
<protein>
    <recommendedName>
        <fullName evidence="3">Heptaprenyl diphosphate synthase</fullName>
    </recommendedName>
</protein>
<evidence type="ECO:0000313" key="1">
    <source>
        <dbReference type="EMBL" id="PPA71268.1"/>
    </source>
</evidence>
<proteinExistence type="predicted"/>
<dbReference type="GO" id="GO:0009234">
    <property type="term" value="P:menaquinone biosynthetic process"/>
    <property type="evidence" value="ECO:0007669"/>
    <property type="project" value="InterPro"/>
</dbReference>
<evidence type="ECO:0008006" key="3">
    <source>
        <dbReference type="Google" id="ProtNLM"/>
    </source>
</evidence>
<dbReference type="EMBL" id="PREZ01000002">
    <property type="protein sequence ID" value="PPA71268.1"/>
    <property type="molecule type" value="Genomic_DNA"/>
</dbReference>
<dbReference type="InterPro" id="IPR009920">
    <property type="entry name" value="HEPPP_synth_su1"/>
</dbReference>
<name>A0A2S5GE97_9BACL</name>
<organism evidence="1 2">
    <name type="scientific">Jeotgalibacillus proteolyticus</name>
    <dbReference type="NCBI Taxonomy" id="2082395"/>
    <lineage>
        <taxon>Bacteria</taxon>
        <taxon>Bacillati</taxon>
        <taxon>Bacillota</taxon>
        <taxon>Bacilli</taxon>
        <taxon>Bacillales</taxon>
        <taxon>Caryophanaceae</taxon>
        <taxon>Jeotgalibacillus</taxon>
    </lineage>
</organism>
<dbReference type="AlphaFoldDB" id="A0A2S5GE97"/>
<reference evidence="1 2" key="1">
    <citation type="submission" date="2018-02" db="EMBL/GenBank/DDBJ databases">
        <title>Jeotgalibacillus proteolyticum sp. nov. a protease producing bacterium isolated from ocean sediments of Laizhou Bay.</title>
        <authorList>
            <person name="Li Y."/>
        </authorList>
    </citation>
    <scope>NUCLEOTIDE SEQUENCE [LARGE SCALE GENOMIC DNA]</scope>
    <source>
        <strain evidence="1 2">22-7</strain>
    </source>
</reference>
<comment type="caution">
    <text evidence="1">The sequence shown here is derived from an EMBL/GenBank/DDBJ whole genome shotgun (WGS) entry which is preliminary data.</text>
</comment>
<sequence length="280" mass="32153">MHRSKVQWKWGKAMNSIDNSLWVDDTLLHIEKQIHHSYLHNSIGAPDIDANRLSLLLLPFQYREKYSELDRSYVSTAMLIQTALDTHEKVSKDESGSLRLRQLTVLAGDYYSGLYYQILSQIPDVKLIRRIAHAIQEINEHKINIMSKNLSLLEDLLSSLKKIESAIISQVFIHKGFEDFVPVAEDMLVLNRLIQEESLYSSGEDSILFSYLARMIPSKTPSVYQEKHLLDLYRDLVGKRQKQIVQKLKELGIPFESLKGSLFAILSPIAVDPKIFVEEG</sequence>
<evidence type="ECO:0000313" key="2">
    <source>
        <dbReference type="Proteomes" id="UP000239047"/>
    </source>
</evidence>
<keyword evidence="2" id="KW-1185">Reference proteome</keyword>